<feature type="compositionally biased region" description="Basic and acidic residues" evidence="4">
    <location>
        <begin position="176"/>
        <end position="187"/>
    </location>
</feature>
<dbReference type="EMBL" id="JAMFTS010000005">
    <property type="protein sequence ID" value="KAJ4745831.1"/>
    <property type="molecule type" value="Genomic_DNA"/>
</dbReference>
<evidence type="ECO:0000313" key="7">
    <source>
        <dbReference type="Proteomes" id="UP001140206"/>
    </source>
</evidence>
<evidence type="ECO:0000256" key="3">
    <source>
        <dbReference type="ARBA" id="ARBA00022801"/>
    </source>
</evidence>
<organism evidence="6 7">
    <name type="scientific">Rhynchospora pubera</name>
    <dbReference type="NCBI Taxonomy" id="906938"/>
    <lineage>
        <taxon>Eukaryota</taxon>
        <taxon>Viridiplantae</taxon>
        <taxon>Streptophyta</taxon>
        <taxon>Embryophyta</taxon>
        <taxon>Tracheophyta</taxon>
        <taxon>Spermatophyta</taxon>
        <taxon>Magnoliopsida</taxon>
        <taxon>Liliopsida</taxon>
        <taxon>Poales</taxon>
        <taxon>Cyperaceae</taxon>
        <taxon>Cyperoideae</taxon>
        <taxon>Rhynchosporeae</taxon>
        <taxon>Rhynchospora</taxon>
    </lineage>
</organism>
<reference evidence="6" key="1">
    <citation type="submission" date="2022-08" db="EMBL/GenBank/DDBJ databases">
        <authorList>
            <person name="Marques A."/>
        </authorList>
    </citation>
    <scope>NUCLEOTIDE SEQUENCE</scope>
    <source>
        <strain evidence="6">RhyPub2mFocal</strain>
        <tissue evidence="6">Leaves</tissue>
    </source>
</reference>
<proteinExistence type="inferred from homology"/>
<dbReference type="Proteomes" id="UP001140206">
    <property type="component" value="Chromosome 5"/>
</dbReference>
<dbReference type="AlphaFoldDB" id="A0AAV8BRQ2"/>
<dbReference type="Gene3D" id="3.40.395.10">
    <property type="entry name" value="Adenoviral Proteinase, Chain A"/>
    <property type="match status" value="1"/>
</dbReference>
<dbReference type="InterPro" id="IPR058352">
    <property type="entry name" value="DUF8039"/>
</dbReference>
<keyword evidence="7" id="KW-1185">Reference proteome</keyword>
<dbReference type="PANTHER" id="PTHR33018:SF34">
    <property type="entry name" value="OS02G0472350 PROTEIN"/>
    <property type="match status" value="1"/>
</dbReference>
<feature type="domain" description="Ubiquitin-like protease family profile" evidence="5">
    <location>
        <begin position="245"/>
        <end position="413"/>
    </location>
</feature>
<dbReference type="PROSITE" id="PS50600">
    <property type="entry name" value="ULP_PROTEASE"/>
    <property type="match status" value="1"/>
</dbReference>
<evidence type="ECO:0000256" key="1">
    <source>
        <dbReference type="ARBA" id="ARBA00005234"/>
    </source>
</evidence>
<evidence type="ECO:0000256" key="4">
    <source>
        <dbReference type="SAM" id="MobiDB-lite"/>
    </source>
</evidence>
<protein>
    <recommendedName>
        <fullName evidence="5">Ubiquitin-like protease family profile domain-containing protein</fullName>
    </recommendedName>
</protein>
<keyword evidence="3" id="KW-0378">Hydrolase</keyword>
<comment type="caution">
    <text evidence="6">The sequence shown here is derived from an EMBL/GenBank/DDBJ whole genome shotgun (WGS) entry which is preliminary data.</text>
</comment>
<dbReference type="GO" id="GO:0008234">
    <property type="term" value="F:cysteine-type peptidase activity"/>
    <property type="evidence" value="ECO:0007669"/>
    <property type="project" value="InterPro"/>
</dbReference>
<feature type="region of interest" description="Disordered" evidence="4">
    <location>
        <begin position="169"/>
        <end position="192"/>
    </location>
</feature>
<comment type="similarity">
    <text evidence="1">Belongs to the peptidase C48 family.</text>
</comment>
<name>A0AAV8BRQ2_9POAL</name>
<evidence type="ECO:0000259" key="5">
    <source>
        <dbReference type="PROSITE" id="PS50600"/>
    </source>
</evidence>
<accession>A0AAV8BRQ2</accession>
<evidence type="ECO:0000256" key="2">
    <source>
        <dbReference type="ARBA" id="ARBA00022670"/>
    </source>
</evidence>
<keyword evidence="2" id="KW-0645">Protease</keyword>
<gene>
    <name evidence="6" type="ORF">LUZ62_080236</name>
</gene>
<dbReference type="InterPro" id="IPR003653">
    <property type="entry name" value="Peptidase_C48_C"/>
</dbReference>
<sequence length="457" mass="52710">MGKEGYFRIPSTDKATLEVFHRAQAMSEEVSSGAIRPFEALNKAIGTPEHSGGMRGCSAFSKKDNLYTREPRKSTSLAKGTSPEEEEKPCTLYSYTNIMMRVQVAEGRLLPSSQTVNNIPLAPDCYWVYVDRVSEQYRTWDTPRGVEELLVDVIGNVIQWPKVDVELRGQNNQPHRPCEPTSKEKVPSEMSGVGREPLLNKKHLDRLNDSERSVYEMLMLQPGDTHLFMLEHVDPWGTHAGEIKFSVSVGDILECLKREQLNISILKMYTWFCKEKLTNELNLENVITLDPDMVSLESIGMDKPRVINYLKMSFLSVDPTTYIVFPYIQGKHWAIMVVRVADYTIYYADSLNRRSSGIVYQIKGILNTALRHYLTEKKIKRDNPTFRWIELLCSKQEGDFECGYFSMLYMKGIITAIFKDENHRLPKRIEPVRRPYSEEEIAQVVKELMDFMELQLF</sequence>
<dbReference type="Pfam" id="PF26133">
    <property type="entry name" value="DUF8039"/>
    <property type="match status" value="1"/>
</dbReference>
<dbReference type="PANTHER" id="PTHR33018">
    <property type="entry name" value="OS10G0338966 PROTEIN-RELATED"/>
    <property type="match status" value="1"/>
</dbReference>
<dbReference type="Pfam" id="PF02902">
    <property type="entry name" value="Peptidase_C48"/>
    <property type="match status" value="1"/>
</dbReference>
<evidence type="ECO:0000313" key="6">
    <source>
        <dbReference type="EMBL" id="KAJ4745831.1"/>
    </source>
</evidence>
<dbReference type="GO" id="GO:0006508">
    <property type="term" value="P:proteolysis"/>
    <property type="evidence" value="ECO:0007669"/>
    <property type="project" value="UniProtKB-KW"/>
</dbReference>
<dbReference type="SUPFAM" id="SSF54001">
    <property type="entry name" value="Cysteine proteinases"/>
    <property type="match status" value="1"/>
</dbReference>
<dbReference type="InterPro" id="IPR038765">
    <property type="entry name" value="Papain-like_cys_pep_sf"/>
</dbReference>